<evidence type="ECO:0000313" key="3">
    <source>
        <dbReference type="EMBL" id="SOE46943.1"/>
    </source>
</evidence>
<dbReference type="AlphaFoldDB" id="A0A2C8Y9V6"/>
<accession>A0A2C8Y9V6</accession>
<feature type="domain" description="Polysaccharide biosynthesis protein CapD-like" evidence="2">
    <location>
        <begin position="40"/>
        <end position="340"/>
    </location>
</feature>
<dbReference type="PANTHER" id="PTHR43318">
    <property type="entry name" value="UDP-N-ACETYLGLUCOSAMINE 4,6-DEHYDRATASE"/>
    <property type="match status" value="1"/>
</dbReference>
<dbReference type="RefSeq" id="WP_097059377.1">
    <property type="nucleotide sequence ID" value="NZ_BMLC01000002.1"/>
</dbReference>
<dbReference type="Proteomes" id="UP000219440">
    <property type="component" value="Unassembled WGS sequence"/>
</dbReference>
<dbReference type="PANTHER" id="PTHR43318:SF1">
    <property type="entry name" value="POLYSACCHARIDE BIOSYNTHESIS PROTEIN EPSC-RELATED"/>
    <property type="match status" value="1"/>
</dbReference>
<proteinExistence type="inferred from homology"/>
<dbReference type="InterPro" id="IPR051203">
    <property type="entry name" value="Polysaccharide_Synthase-Rel"/>
</dbReference>
<evidence type="ECO:0000313" key="4">
    <source>
        <dbReference type="Proteomes" id="UP000219440"/>
    </source>
</evidence>
<gene>
    <name evidence="3" type="ORF">SAMN06296378_0186</name>
</gene>
<dbReference type="EMBL" id="OCST01000001">
    <property type="protein sequence ID" value="SOE46943.1"/>
    <property type="molecule type" value="Genomic_DNA"/>
</dbReference>
<reference evidence="3 4" key="1">
    <citation type="submission" date="2017-09" db="EMBL/GenBank/DDBJ databases">
        <authorList>
            <person name="Ehlers B."/>
            <person name="Leendertz F.H."/>
        </authorList>
    </citation>
    <scope>NUCLEOTIDE SEQUENCE [LARGE SCALE GENOMIC DNA]</scope>
    <source>
        <strain evidence="3 4">CGMCC 1.05381</strain>
    </source>
</reference>
<evidence type="ECO:0000259" key="2">
    <source>
        <dbReference type="Pfam" id="PF02719"/>
    </source>
</evidence>
<keyword evidence="4" id="KW-1185">Reference proteome</keyword>
<dbReference type="InterPro" id="IPR003869">
    <property type="entry name" value="Polysac_CapD-like"/>
</dbReference>
<dbReference type="SUPFAM" id="SSF51735">
    <property type="entry name" value="NAD(P)-binding Rossmann-fold domains"/>
    <property type="match status" value="1"/>
</dbReference>
<dbReference type="CDD" id="cd05237">
    <property type="entry name" value="UDP_invert_4-6DH_SDR_e"/>
    <property type="match status" value="1"/>
</dbReference>
<dbReference type="Gene3D" id="3.40.50.720">
    <property type="entry name" value="NAD(P)-binding Rossmann-like Domain"/>
    <property type="match status" value="2"/>
</dbReference>
<comment type="similarity">
    <text evidence="1">Belongs to the polysaccharide synthase family.</text>
</comment>
<organism evidence="3 4">
    <name type="scientific">Salinibacterium xinjiangense</name>
    <dbReference type="NCBI Taxonomy" id="386302"/>
    <lineage>
        <taxon>Bacteria</taxon>
        <taxon>Bacillati</taxon>
        <taxon>Actinomycetota</taxon>
        <taxon>Actinomycetes</taxon>
        <taxon>Micrococcales</taxon>
        <taxon>Microbacteriaceae</taxon>
        <taxon>Salinibacterium</taxon>
    </lineage>
</organism>
<name>A0A2C8Y9V6_9MICO</name>
<sequence>MFDLENFIAKHVTGRDESLFAADLATHEPELRAAIAGRSVLVIGGAGTIGSSFIRALLPFEPARLYVVDLNENGLTELTRDLRSTSGQFVPDDFKTYPISFGDPVFARMMRREGPFDVVAHFAAHKHVRSEKDRYSIEAMVENNVMNTVALLELLIEQPPRHFFCVSTDKAANPANVMGASKKLMEEAVLAYSARLPAVTARFANVAFSNGSLPAGFLERISKAQPLSAPHDVRRYFVSPAESGELCLLACVLGAPGDIFFPELDEPRMLTFSAIADALLRDMGYTPVPCASEDEARDAAARRSSEDPTWPVYYFTSETSGEKPFEEFFTVDENVDHERFAALGVIAGTTRNDVASIRSTVADLQTLFSRPELTKSAIVETLTRLVPSFQHVETGKSLDAKM</sequence>
<dbReference type="Pfam" id="PF02719">
    <property type="entry name" value="Polysacc_synt_2"/>
    <property type="match status" value="1"/>
</dbReference>
<evidence type="ECO:0000256" key="1">
    <source>
        <dbReference type="ARBA" id="ARBA00007430"/>
    </source>
</evidence>
<dbReference type="OrthoDB" id="9803111at2"/>
<dbReference type="InterPro" id="IPR036291">
    <property type="entry name" value="NAD(P)-bd_dom_sf"/>
</dbReference>
<protein>
    <submittedName>
        <fullName evidence="3">Polysaccharide biosynthesis protein</fullName>
    </submittedName>
</protein>